<dbReference type="InterPro" id="IPR014114">
    <property type="entry name" value="TraW"/>
</dbReference>
<keyword evidence="1" id="KW-0732">Signal</keyword>
<gene>
    <name evidence="2" type="primary">traW</name>
    <name evidence="2" type="ORF">KU39_1p37</name>
</gene>
<proteinExistence type="predicted"/>
<geneLocation type="plasmid" evidence="2 3">
    <name>pPSB1-1</name>
</geneLocation>
<accession>A0AAC9EVF2</accession>
<dbReference type="EMBL" id="CP012509">
    <property type="protein sequence ID" value="ALB24378.1"/>
    <property type="molecule type" value="Genomic_DNA"/>
</dbReference>
<evidence type="ECO:0000313" key="2">
    <source>
        <dbReference type="EMBL" id="ALB24378.1"/>
    </source>
</evidence>
<dbReference type="AlphaFoldDB" id="A0AAC9EVF2"/>
<protein>
    <submittedName>
        <fullName evidence="2">Conjugal transfer protein TraW</fullName>
    </submittedName>
</protein>
<feature type="chain" id="PRO_5041902816" evidence="1">
    <location>
        <begin position="20"/>
        <end position="205"/>
    </location>
</feature>
<dbReference type="Proteomes" id="UP000029558">
    <property type="component" value="Plasmid pPSB1-1"/>
</dbReference>
<feature type="signal peptide" evidence="1">
    <location>
        <begin position="1"/>
        <end position="19"/>
    </location>
</feature>
<dbReference type="NCBIfam" id="TIGR02743">
    <property type="entry name" value="TraW"/>
    <property type="match status" value="1"/>
</dbReference>
<sequence>MSKFWITFLLMSLIVTAAAKNLGTEGQTFSIKELDFRQFIQQRLMDMKEKGEIRRYAAEAQHRVAKEVYHPPTLPLTQESDSEIYTIDPSIKLTRPITDNMGRILVKAGTIVNPFHTVHLRSVLIFFNGDDAQQVSWVKHHYRDYKWVKFILTGGDIRQAAKLFGRIYYDQYGNITRKLHIKHVPAIAQQDGLKWKITVIGSKVL</sequence>
<organism evidence="2 3">
    <name type="scientific">Piscirickettsia salmonis</name>
    <dbReference type="NCBI Taxonomy" id="1238"/>
    <lineage>
        <taxon>Bacteria</taxon>
        <taxon>Pseudomonadati</taxon>
        <taxon>Pseudomonadota</taxon>
        <taxon>Gammaproteobacteria</taxon>
        <taxon>Thiotrichales</taxon>
        <taxon>Piscirickettsiaceae</taxon>
        <taxon>Piscirickettsia</taxon>
    </lineage>
</organism>
<reference evidence="2 3" key="1">
    <citation type="journal article" date="2014" name="Genome Announc.">
        <title>Comparative Genome Analysis of Two Isolates of the Fish Pathogen Piscirickettsia salmonis from Different Hosts Reveals Major Differences in Virulence-Associated Secretion Systems.</title>
        <authorList>
            <person name="Bohle H."/>
            <person name="Henriquez P."/>
            <person name="Grothusen H."/>
            <person name="Navas E."/>
            <person name="Sandoval A."/>
            <person name="Bustamante F."/>
            <person name="Bustos P."/>
            <person name="Mancilla M."/>
        </authorList>
    </citation>
    <scope>NUCLEOTIDE SEQUENCE [LARGE SCALE GENOMIC DNA]</scope>
    <source>
        <strain evidence="3">B1-32597</strain>
    </source>
</reference>
<dbReference type="RefSeq" id="WP_036773375.1">
    <property type="nucleotide sequence ID" value="NZ_CP012509.1"/>
</dbReference>
<evidence type="ECO:0000313" key="3">
    <source>
        <dbReference type="Proteomes" id="UP000029558"/>
    </source>
</evidence>
<keyword evidence="2" id="KW-0614">Plasmid</keyword>
<evidence type="ECO:0000256" key="1">
    <source>
        <dbReference type="SAM" id="SignalP"/>
    </source>
</evidence>
<name>A0AAC9EVF2_PISSA</name>